<dbReference type="KEGG" id="cxe:FOB82_00200"/>
<reference evidence="4 5" key="1">
    <citation type="submission" date="2019-11" db="EMBL/GenBank/DDBJ databases">
        <title>FDA dAtabase for Regulatory Grade micrObial Sequences (FDA-ARGOS): Supporting development and validation of Infectious Disease Dx tests.</title>
        <authorList>
            <person name="Kerrigan L."/>
            <person name="Long C."/>
            <person name="Tallon L."/>
            <person name="Sadzewicz L."/>
            <person name="Vavikolanu K."/>
            <person name="Mehta A."/>
            <person name="Aluvathingal J."/>
            <person name="Nadendla S."/>
            <person name="Yan Y."/>
            <person name="Sichtig H."/>
        </authorList>
    </citation>
    <scope>NUCLEOTIDE SEQUENCE [LARGE SCALE GENOMIC DNA]</scope>
    <source>
        <strain evidence="4 5">FDAARGOS_674</strain>
    </source>
</reference>
<protein>
    <submittedName>
        <fullName evidence="4">TetR family transcriptional regulator</fullName>
    </submittedName>
</protein>
<evidence type="ECO:0000313" key="5">
    <source>
        <dbReference type="Proteomes" id="UP000426857"/>
    </source>
</evidence>
<accession>A0A6B8TDP6</accession>
<dbReference type="InterPro" id="IPR050109">
    <property type="entry name" value="HTH-type_TetR-like_transc_reg"/>
</dbReference>
<gene>
    <name evidence="4" type="ORF">FOB82_00200</name>
</gene>
<dbReference type="PANTHER" id="PTHR30055:SF235">
    <property type="entry name" value="TRANSCRIPTIONAL REGULATORY PROTEIN"/>
    <property type="match status" value="1"/>
</dbReference>
<dbReference type="RefSeq" id="WP_155867060.1">
    <property type="nucleotide sequence ID" value="NZ_CP046322.1"/>
</dbReference>
<dbReference type="InterPro" id="IPR009057">
    <property type="entry name" value="Homeodomain-like_sf"/>
</dbReference>
<dbReference type="InterPro" id="IPR001647">
    <property type="entry name" value="HTH_TetR"/>
</dbReference>
<dbReference type="GO" id="GO:0000976">
    <property type="term" value="F:transcription cis-regulatory region binding"/>
    <property type="evidence" value="ECO:0007669"/>
    <property type="project" value="TreeGrafter"/>
</dbReference>
<dbReference type="Gene3D" id="1.10.357.10">
    <property type="entry name" value="Tetracycline Repressor, domain 2"/>
    <property type="match status" value="1"/>
</dbReference>
<evidence type="ECO:0000256" key="1">
    <source>
        <dbReference type="ARBA" id="ARBA00023125"/>
    </source>
</evidence>
<feature type="DNA-binding region" description="H-T-H motif" evidence="2">
    <location>
        <begin position="37"/>
        <end position="56"/>
    </location>
</feature>
<feature type="domain" description="HTH tetR-type" evidence="3">
    <location>
        <begin position="14"/>
        <end position="74"/>
    </location>
</feature>
<dbReference type="AlphaFoldDB" id="A0A6B8TDP6"/>
<dbReference type="PANTHER" id="PTHR30055">
    <property type="entry name" value="HTH-TYPE TRANSCRIPTIONAL REGULATOR RUTR"/>
    <property type="match status" value="1"/>
</dbReference>
<dbReference type="PROSITE" id="PS50977">
    <property type="entry name" value="HTH_TETR_2"/>
    <property type="match status" value="1"/>
</dbReference>
<dbReference type="Proteomes" id="UP000426857">
    <property type="component" value="Chromosome"/>
</dbReference>
<dbReference type="Pfam" id="PF00440">
    <property type="entry name" value="TetR_N"/>
    <property type="match status" value="1"/>
</dbReference>
<evidence type="ECO:0000313" key="4">
    <source>
        <dbReference type="EMBL" id="QGS33594.1"/>
    </source>
</evidence>
<dbReference type="EMBL" id="CP046322">
    <property type="protein sequence ID" value="QGS33594.1"/>
    <property type="molecule type" value="Genomic_DNA"/>
</dbReference>
<dbReference type="SUPFAM" id="SSF46689">
    <property type="entry name" value="Homeodomain-like"/>
    <property type="match status" value="1"/>
</dbReference>
<evidence type="ECO:0000259" key="3">
    <source>
        <dbReference type="PROSITE" id="PS50977"/>
    </source>
</evidence>
<evidence type="ECO:0000256" key="2">
    <source>
        <dbReference type="PROSITE-ProRule" id="PRU00335"/>
    </source>
</evidence>
<organism evidence="4 5">
    <name type="scientific">Corynebacterium xerosis</name>
    <dbReference type="NCBI Taxonomy" id="1725"/>
    <lineage>
        <taxon>Bacteria</taxon>
        <taxon>Bacillati</taxon>
        <taxon>Actinomycetota</taxon>
        <taxon>Actinomycetes</taxon>
        <taxon>Mycobacteriales</taxon>
        <taxon>Corynebacteriaceae</taxon>
        <taxon>Corynebacterium</taxon>
    </lineage>
</organism>
<sequence>MDSDTSRPRRQNSATTRARIVEVAAAYFTRKPFSKVSLKEIATEAGVSAPLIIKYFRTKEGLLEELINFEAMKDLICEVPFGDIGTSLADDAINGDRSSTSSLVALLMATAGSPAAVKTVTDQFQEVIGGALFDRIRDEAPGATGDEDAEQRCQYALAMYTGLGTVLVSYARGIPSEGAAAVGSYGAHIQRVLETPTEVPVSPTDD</sequence>
<dbReference type="GO" id="GO:0003700">
    <property type="term" value="F:DNA-binding transcription factor activity"/>
    <property type="evidence" value="ECO:0007669"/>
    <property type="project" value="TreeGrafter"/>
</dbReference>
<name>A0A6B8TDP6_9CORY</name>
<keyword evidence="1 2" id="KW-0238">DNA-binding</keyword>
<proteinExistence type="predicted"/>